<organism evidence="2 3">
    <name type="scientific">Saguinus oedipus</name>
    <name type="common">Cotton-top tamarin</name>
    <name type="synonym">Oedipomidas oedipus</name>
    <dbReference type="NCBI Taxonomy" id="9490"/>
    <lineage>
        <taxon>Eukaryota</taxon>
        <taxon>Metazoa</taxon>
        <taxon>Chordata</taxon>
        <taxon>Craniata</taxon>
        <taxon>Vertebrata</taxon>
        <taxon>Euteleostomi</taxon>
        <taxon>Mammalia</taxon>
        <taxon>Eutheria</taxon>
        <taxon>Euarchontoglires</taxon>
        <taxon>Primates</taxon>
        <taxon>Haplorrhini</taxon>
        <taxon>Platyrrhini</taxon>
        <taxon>Cebidae</taxon>
        <taxon>Callitrichinae</taxon>
        <taxon>Saguinus</taxon>
    </lineage>
</organism>
<evidence type="ECO:0000313" key="3">
    <source>
        <dbReference type="Proteomes" id="UP001266305"/>
    </source>
</evidence>
<feature type="region of interest" description="Disordered" evidence="1">
    <location>
        <begin position="1"/>
        <end position="26"/>
    </location>
</feature>
<evidence type="ECO:0000256" key="1">
    <source>
        <dbReference type="SAM" id="MobiDB-lite"/>
    </source>
</evidence>
<proteinExistence type="predicted"/>
<gene>
    <name evidence="2" type="ORF">P7K49_017060</name>
</gene>
<reference evidence="2 3" key="1">
    <citation type="submission" date="2023-05" db="EMBL/GenBank/DDBJ databases">
        <title>B98-5 Cell Line De Novo Hybrid Assembly: An Optical Mapping Approach.</title>
        <authorList>
            <person name="Kananen K."/>
            <person name="Auerbach J.A."/>
            <person name="Kautto E."/>
            <person name="Blachly J.S."/>
        </authorList>
    </citation>
    <scope>NUCLEOTIDE SEQUENCE [LARGE SCALE GENOMIC DNA]</scope>
    <source>
        <strain evidence="2">B95-8</strain>
        <tissue evidence="2">Cell line</tissue>
    </source>
</reference>
<dbReference type="EMBL" id="JASSZA010000008">
    <property type="protein sequence ID" value="KAK2103204.1"/>
    <property type="molecule type" value="Genomic_DNA"/>
</dbReference>
<keyword evidence="3" id="KW-1185">Reference proteome</keyword>
<dbReference type="Proteomes" id="UP001266305">
    <property type="component" value="Unassembled WGS sequence"/>
</dbReference>
<protein>
    <submittedName>
        <fullName evidence="2">Uncharacterized protein</fullName>
    </submittedName>
</protein>
<comment type="caution">
    <text evidence="2">The sequence shown here is derived from an EMBL/GenBank/DDBJ whole genome shotgun (WGS) entry which is preliminary data.</text>
</comment>
<name>A0ABQ9V1E3_SAGOE</name>
<sequence>MSDPRTPVGREGDQGPGTRPTHSCSIPNPVLVNSWARTDVERLPRLIESGLWVGRRKVAKDTVTEGHVRPSCDSASEVDVMLAGVFGHLTTEGHGTPGPLQQPPAVLPAPALPCPIASLFPHLSQWESADSSFS</sequence>
<evidence type="ECO:0000313" key="2">
    <source>
        <dbReference type="EMBL" id="KAK2103204.1"/>
    </source>
</evidence>
<accession>A0ABQ9V1E3</accession>